<comment type="caution">
    <text evidence="2">The sequence shown here is derived from an EMBL/GenBank/DDBJ whole genome shotgun (WGS) entry which is preliminary data.</text>
</comment>
<feature type="signal peptide" evidence="1">
    <location>
        <begin position="1"/>
        <end position="20"/>
    </location>
</feature>
<protein>
    <recommendedName>
        <fullName evidence="4">DUF2570 domain-containing protein</fullName>
    </recommendedName>
</protein>
<reference evidence="2" key="1">
    <citation type="submission" date="2022-10" db="EMBL/GenBank/DDBJ databases">
        <title>Bacterial isolates recovered from the One Health project in Brazil.</title>
        <authorList>
            <person name="Valiatti T.B."/>
            <person name="Santos F."/>
            <person name="Cayo R."/>
            <person name="Gales A.C."/>
        </authorList>
    </citation>
    <scope>NUCLEOTIDE SEQUENCE</scope>
    <source>
        <strain evidence="2">PVR188</strain>
    </source>
</reference>
<evidence type="ECO:0000313" key="3">
    <source>
        <dbReference type="Proteomes" id="UP001159001"/>
    </source>
</evidence>
<gene>
    <name evidence="2" type="ORF">OGX73_22615</name>
</gene>
<evidence type="ECO:0000313" key="2">
    <source>
        <dbReference type="EMBL" id="MDI9095391.1"/>
    </source>
</evidence>
<dbReference type="AlphaFoldDB" id="A0AAW6UQE8"/>
<dbReference type="RefSeq" id="WP_141240695.1">
    <property type="nucleotide sequence ID" value="NZ_CAHPSF010000027.1"/>
</dbReference>
<dbReference type="Proteomes" id="UP001159001">
    <property type="component" value="Unassembled WGS sequence"/>
</dbReference>
<dbReference type="EMBL" id="JAOWIN010000023">
    <property type="protein sequence ID" value="MDI9095391.1"/>
    <property type="molecule type" value="Genomic_DNA"/>
</dbReference>
<name>A0AAW6UQE8_PRORE</name>
<evidence type="ECO:0008006" key="4">
    <source>
        <dbReference type="Google" id="ProtNLM"/>
    </source>
</evidence>
<proteinExistence type="predicted"/>
<evidence type="ECO:0000256" key="1">
    <source>
        <dbReference type="SAM" id="SignalP"/>
    </source>
</evidence>
<feature type="chain" id="PRO_5043319510" description="DUF2570 domain-containing protein" evidence="1">
    <location>
        <begin position="21"/>
        <end position="89"/>
    </location>
</feature>
<sequence>MSIKSICFVFILATLFAAHASKAANILTLSNRDAIQFEQRQRLESELNQRQLLETQNNLILNKDGITPLKDIFAHQPMNRMHQEQKMNY</sequence>
<organism evidence="2 3">
    <name type="scientific">Providencia rettgeri</name>
    <dbReference type="NCBI Taxonomy" id="587"/>
    <lineage>
        <taxon>Bacteria</taxon>
        <taxon>Pseudomonadati</taxon>
        <taxon>Pseudomonadota</taxon>
        <taxon>Gammaproteobacteria</taxon>
        <taxon>Enterobacterales</taxon>
        <taxon>Morganellaceae</taxon>
        <taxon>Providencia</taxon>
    </lineage>
</organism>
<accession>A0AAW6UQE8</accession>
<keyword evidence="1" id="KW-0732">Signal</keyword>